<evidence type="ECO:0000313" key="4">
    <source>
        <dbReference type="Proteomes" id="UP000530660"/>
    </source>
</evidence>
<proteinExistence type="predicted"/>
<feature type="region of interest" description="Disordered" evidence="2">
    <location>
        <begin position="496"/>
        <end position="666"/>
    </location>
</feature>
<reference evidence="3 4" key="1">
    <citation type="journal article" date="2020" name="J. Phycol.">
        <title>Comparative genome analysis reveals Cyanidiococcus gen. nov., a new extremophilic red algal genus sister to Cyanidioschyzon (Cyanidioschyzonaceae, Rhodophyta).</title>
        <authorList>
            <person name="Liu S.-L."/>
            <person name="Chiang Y.-R."/>
            <person name="Yoon H.S."/>
            <person name="Fu H.-Y."/>
        </authorList>
    </citation>
    <scope>NUCLEOTIDE SEQUENCE [LARGE SCALE GENOMIC DNA]</scope>
    <source>
        <strain evidence="3 4">THAL066</strain>
    </source>
</reference>
<accession>A0A7J7IMT7</accession>
<feature type="compositionally biased region" description="Polar residues" evidence="2">
    <location>
        <begin position="540"/>
        <end position="557"/>
    </location>
</feature>
<feature type="region of interest" description="Disordered" evidence="2">
    <location>
        <begin position="740"/>
        <end position="759"/>
    </location>
</feature>
<evidence type="ECO:0000313" key="3">
    <source>
        <dbReference type="EMBL" id="KAF6003867.1"/>
    </source>
</evidence>
<comment type="caution">
    <text evidence="3">The sequence shown here is derived from an EMBL/GenBank/DDBJ whole genome shotgun (WGS) entry which is preliminary data.</text>
</comment>
<name>A0A7J7IMT7_9RHOD</name>
<feature type="compositionally biased region" description="Polar residues" evidence="2">
    <location>
        <begin position="604"/>
        <end position="623"/>
    </location>
</feature>
<evidence type="ECO:0000256" key="2">
    <source>
        <dbReference type="SAM" id="MobiDB-lite"/>
    </source>
</evidence>
<feature type="compositionally biased region" description="Basic and acidic residues" evidence="2">
    <location>
        <begin position="748"/>
        <end position="757"/>
    </location>
</feature>
<feature type="region of interest" description="Disordered" evidence="2">
    <location>
        <begin position="1034"/>
        <end position="1058"/>
    </location>
</feature>
<dbReference type="AlphaFoldDB" id="A0A7J7IMT7"/>
<feature type="compositionally biased region" description="Polar residues" evidence="2">
    <location>
        <begin position="653"/>
        <end position="666"/>
    </location>
</feature>
<feature type="coiled-coil region" evidence="1">
    <location>
        <begin position="54"/>
        <end position="81"/>
    </location>
</feature>
<sequence>MLLVSLTSFFAKWTEWKIIPHRSLATCEKGQPKWNKRSRNSWKLSVEAEKCSPVQRVRDVILRAQQRASDAETRLEEKARLLAVQNSKCQELCERIDLVSATLRQVRVTQGPVQPLTEAEESIESLAEEIRETLSDTGLQKEAESRLECARRALQKIARSERKRLRSVATIDDIEAIDELIESVQRFGLNALKPDISNAMAIKEQKIQQREALLEWEQIQTQHLQADLNHISALRSRLEKLGLVEVAEKARLWADQLAREERTRQLLESTIAEVRRSAAAVVDLDNYTSIACFLSKGVDICLEEDIQKLRRLRELTERARRYDSLSDLVTEAVLSYDALQGKFGRLLDRMSRILDVSSLGDVHSIAKLESVSSRHEIEAENVFENDPDEVNMYLAAARVLRTLSDRIKMFVALCRETLRPAQSGSIVPSPTETRVDELLVFINTWLDLASSRSAEFSENARKLSEKLASEQAAAANAAEASTVQLTSSEAAETNNLVDSQTHGSEVCTQSSEDVTEFERELASQKRSGRKARNRRRSVSTAQSGNEFGETPTRTRCSSEPDDSLTECGIQDDGRSPQPSAKTKSSTEKKRGAKQGKTADGKVSSVRSSLAENSQTPRTDNSQEVTHEERVQLSERNSETNRRRRQQSKRTETVESGQNWNQDSELPEQLLSQQVPGRDAIATDCPHYYIWMRASIVVCGKCGDVRVSHNQNWLERVKKRTQKKKEQLPTEFMTAAEHALLSRRRRSTSRTEDAHATGEDSLPIVQDVDFDGGNYVARAATTMRNDAFQNGSRMPSERVHHNEFYWSVPAPFSIDQAHLHGGQMTSEISPAMFGSRLPLGGVANTAEHLEMNSRPGTPARTVSPFVDSFSSPIRNVSDGRSAPLYAEMMMGASAACNTVPIISPSGSPRPAAYRETLPVPRGMGAFSSSIQAESSDLASGLWLQTNAAHGANHSPFTKSALGTGQSSELLLDRAATTRMQSDESAFLFGTSNMFSQQSLLTGTEDVALSSSPTGVGDSEFASQNFGFNIDAIVDETPQPKGMRKDSLPPGDSKAQYRIF</sequence>
<feature type="coiled-coil region" evidence="1">
    <location>
        <begin position="116"/>
        <end position="160"/>
    </location>
</feature>
<keyword evidence="4" id="KW-1185">Reference proteome</keyword>
<feature type="compositionally biased region" description="Polar residues" evidence="2">
    <location>
        <begin position="496"/>
        <end position="512"/>
    </location>
</feature>
<keyword evidence="1" id="KW-0175">Coiled coil</keyword>
<feature type="compositionally biased region" description="Basic residues" evidence="2">
    <location>
        <begin position="526"/>
        <end position="537"/>
    </location>
</feature>
<dbReference type="EMBL" id="VWRR01000005">
    <property type="protein sequence ID" value="KAF6003867.1"/>
    <property type="molecule type" value="Genomic_DNA"/>
</dbReference>
<evidence type="ECO:0000256" key="1">
    <source>
        <dbReference type="SAM" id="Coils"/>
    </source>
</evidence>
<organism evidence="3 4">
    <name type="scientific">Cyanidiococcus yangmingshanensis</name>
    <dbReference type="NCBI Taxonomy" id="2690220"/>
    <lineage>
        <taxon>Eukaryota</taxon>
        <taxon>Rhodophyta</taxon>
        <taxon>Bangiophyceae</taxon>
        <taxon>Cyanidiales</taxon>
        <taxon>Cyanidiaceae</taxon>
        <taxon>Cyanidiococcus</taxon>
    </lineage>
</organism>
<feature type="compositionally biased region" description="Basic and acidic residues" evidence="2">
    <location>
        <begin position="624"/>
        <end position="640"/>
    </location>
</feature>
<protein>
    <submittedName>
        <fullName evidence="3">Uncharacterized protein</fullName>
    </submittedName>
</protein>
<gene>
    <name evidence="3" type="ORF">F1559_002925</name>
</gene>
<dbReference type="Proteomes" id="UP000530660">
    <property type="component" value="Unassembled WGS sequence"/>
</dbReference>